<evidence type="ECO:0000259" key="7">
    <source>
        <dbReference type="PROSITE" id="PS50011"/>
    </source>
</evidence>
<evidence type="ECO:0000313" key="8">
    <source>
        <dbReference type="EMBL" id="RRT64131.1"/>
    </source>
</evidence>
<dbReference type="InterPro" id="IPR000719">
    <property type="entry name" value="Prot_kinase_dom"/>
</dbReference>
<dbReference type="InterPro" id="IPR011009">
    <property type="entry name" value="Kinase-like_dom_sf"/>
</dbReference>
<dbReference type="PROSITE" id="PS50011">
    <property type="entry name" value="PROTEIN_KINASE_DOM"/>
    <property type="match status" value="1"/>
</dbReference>
<feature type="transmembrane region" description="Helical" evidence="6">
    <location>
        <begin position="51"/>
        <end position="71"/>
    </location>
</feature>
<evidence type="ECO:0000313" key="9">
    <source>
        <dbReference type="Proteomes" id="UP000287651"/>
    </source>
</evidence>
<keyword evidence="1" id="KW-0723">Serine/threonine-protein kinase</keyword>
<accession>A0A426ZJK0</accession>
<evidence type="ECO:0000256" key="2">
    <source>
        <dbReference type="ARBA" id="ARBA00022679"/>
    </source>
</evidence>
<keyword evidence="6" id="KW-0472">Membrane</keyword>
<evidence type="ECO:0000256" key="5">
    <source>
        <dbReference type="ARBA" id="ARBA00022840"/>
    </source>
</evidence>
<dbReference type="GO" id="GO:0005524">
    <property type="term" value="F:ATP binding"/>
    <property type="evidence" value="ECO:0007669"/>
    <property type="project" value="UniProtKB-KW"/>
</dbReference>
<gene>
    <name evidence="8" type="ORF">B296_00029449</name>
</gene>
<dbReference type="PANTHER" id="PTHR43895:SF104">
    <property type="entry name" value="CBL-INTERACTING SERINE_THREONINE-PROTEIN KINASE 3"/>
    <property type="match status" value="1"/>
</dbReference>
<evidence type="ECO:0000256" key="1">
    <source>
        <dbReference type="ARBA" id="ARBA00022527"/>
    </source>
</evidence>
<dbReference type="Proteomes" id="UP000287651">
    <property type="component" value="Unassembled WGS sequence"/>
</dbReference>
<reference evidence="8 9" key="1">
    <citation type="journal article" date="2014" name="Agronomy (Basel)">
        <title>A Draft Genome Sequence for Ensete ventricosum, the Drought-Tolerant Tree Against Hunger.</title>
        <authorList>
            <person name="Harrison J."/>
            <person name="Moore K.A."/>
            <person name="Paszkiewicz K."/>
            <person name="Jones T."/>
            <person name="Grant M."/>
            <person name="Ambacheew D."/>
            <person name="Muzemil S."/>
            <person name="Studholme D.J."/>
        </authorList>
    </citation>
    <scope>NUCLEOTIDE SEQUENCE [LARGE SCALE GENOMIC DNA]</scope>
</reference>
<evidence type="ECO:0000256" key="4">
    <source>
        <dbReference type="ARBA" id="ARBA00022777"/>
    </source>
</evidence>
<dbReference type="EMBL" id="AMZH03006315">
    <property type="protein sequence ID" value="RRT64131.1"/>
    <property type="molecule type" value="Genomic_DNA"/>
</dbReference>
<dbReference type="GO" id="GO:0004674">
    <property type="term" value="F:protein serine/threonine kinase activity"/>
    <property type="evidence" value="ECO:0007669"/>
    <property type="project" value="UniProtKB-KW"/>
</dbReference>
<protein>
    <recommendedName>
        <fullName evidence="7">Protein kinase domain-containing protein</fullName>
    </recommendedName>
</protein>
<keyword evidence="2" id="KW-0808">Transferase</keyword>
<dbReference type="SUPFAM" id="SSF56112">
    <property type="entry name" value="Protein kinase-like (PK-like)"/>
    <property type="match status" value="1"/>
</dbReference>
<keyword evidence="6" id="KW-1133">Transmembrane helix</keyword>
<sequence length="91" mass="10047">VLNDRGYDGATADLWSCGVILFVLLAGYLPFEDSNLMTLYNKVSITLYIGFLHHTAFLHVTSLATLFAVQMKLENIKAGRKGNLKVATEVL</sequence>
<dbReference type="Gene3D" id="1.10.510.10">
    <property type="entry name" value="Transferase(Phosphotransferase) domain 1"/>
    <property type="match status" value="1"/>
</dbReference>
<dbReference type="PANTHER" id="PTHR43895">
    <property type="entry name" value="CALCIUM/CALMODULIN-DEPENDENT PROTEIN KINASE KINASE-RELATED"/>
    <property type="match status" value="1"/>
</dbReference>
<keyword evidence="6" id="KW-0812">Transmembrane</keyword>
<organism evidence="8 9">
    <name type="scientific">Ensete ventricosum</name>
    <name type="common">Abyssinian banana</name>
    <name type="synonym">Musa ensete</name>
    <dbReference type="NCBI Taxonomy" id="4639"/>
    <lineage>
        <taxon>Eukaryota</taxon>
        <taxon>Viridiplantae</taxon>
        <taxon>Streptophyta</taxon>
        <taxon>Embryophyta</taxon>
        <taxon>Tracheophyta</taxon>
        <taxon>Spermatophyta</taxon>
        <taxon>Magnoliopsida</taxon>
        <taxon>Liliopsida</taxon>
        <taxon>Zingiberales</taxon>
        <taxon>Musaceae</taxon>
        <taxon>Ensete</taxon>
    </lineage>
</organism>
<feature type="non-terminal residue" evidence="8">
    <location>
        <position position="1"/>
    </location>
</feature>
<proteinExistence type="predicted"/>
<keyword evidence="3" id="KW-0547">Nucleotide-binding</keyword>
<evidence type="ECO:0000256" key="6">
    <source>
        <dbReference type="SAM" id="Phobius"/>
    </source>
</evidence>
<keyword evidence="5" id="KW-0067">ATP-binding</keyword>
<dbReference type="GO" id="GO:0007165">
    <property type="term" value="P:signal transduction"/>
    <property type="evidence" value="ECO:0007669"/>
    <property type="project" value="TreeGrafter"/>
</dbReference>
<feature type="transmembrane region" description="Helical" evidence="6">
    <location>
        <begin position="12"/>
        <end position="31"/>
    </location>
</feature>
<name>A0A426ZJK0_ENSVE</name>
<keyword evidence="4" id="KW-0418">Kinase</keyword>
<feature type="domain" description="Protein kinase" evidence="7">
    <location>
        <begin position="1"/>
        <end position="91"/>
    </location>
</feature>
<comment type="caution">
    <text evidence="8">The sequence shown here is derived from an EMBL/GenBank/DDBJ whole genome shotgun (WGS) entry which is preliminary data.</text>
</comment>
<evidence type="ECO:0000256" key="3">
    <source>
        <dbReference type="ARBA" id="ARBA00022741"/>
    </source>
</evidence>
<dbReference type="AlphaFoldDB" id="A0A426ZJK0"/>